<keyword evidence="13" id="KW-1185">Reference proteome</keyword>
<dbReference type="InterPro" id="IPR020164">
    <property type="entry name" value="Cyt_c_Oxase_assmbl_COX16"/>
</dbReference>
<organism evidence="12 13">
    <name type="scientific">Cutaneotrichosporon oleaginosum</name>
    <dbReference type="NCBI Taxonomy" id="879819"/>
    <lineage>
        <taxon>Eukaryota</taxon>
        <taxon>Fungi</taxon>
        <taxon>Dikarya</taxon>
        <taxon>Basidiomycota</taxon>
        <taxon>Agaricomycotina</taxon>
        <taxon>Tremellomycetes</taxon>
        <taxon>Trichosporonales</taxon>
        <taxon>Trichosporonaceae</taxon>
        <taxon>Cutaneotrichosporon</taxon>
    </lineage>
</organism>
<dbReference type="PANTHER" id="PTHR17130:SF14">
    <property type="entry name" value="CYTOCHROME C OXIDASE ASSEMBLY PROTEIN COX16 HOMOLOG, MITOCHONDRIAL"/>
    <property type="match status" value="1"/>
</dbReference>
<evidence type="ECO:0000313" key="12">
    <source>
        <dbReference type="EMBL" id="KLT38774.1"/>
    </source>
</evidence>
<evidence type="ECO:0000256" key="6">
    <source>
        <dbReference type="ARBA" id="ARBA00022692"/>
    </source>
</evidence>
<protein>
    <recommendedName>
        <fullName evidence="4">Cytochrome c oxidase assembly protein COX16, mitochondrial</fullName>
    </recommendedName>
    <alternativeName>
        <fullName evidence="5">Cytochrome c oxidase assembly protein cox16, mitochondrial</fullName>
    </alternativeName>
</protein>
<evidence type="ECO:0000256" key="7">
    <source>
        <dbReference type="ARBA" id="ARBA00022792"/>
    </source>
</evidence>
<dbReference type="GO" id="GO:0033617">
    <property type="term" value="P:mitochondrial respiratory chain complex IV assembly"/>
    <property type="evidence" value="ECO:0007669"/>
    <property type="project" value="TreeGrafter"/>
</dbReference>
<dbReference type="STRING" id="879819.A0A0J1ATY1"/>
<evidence type="ECO:0000256" key="8">
    <source>
        <dbReference type="ARBA" id="ARBA00022989"/>
    </source>
</evidence>
<sequence>MPAFTSKSRNPNKLVSAVRRRPFVFFGLPFLSLVVASSYALQTFTSTRYELNDQKVSAVSKEDELGMSKDRKKVDIREEYYNFFDTTSQDDYEPVRVPRPVGMPEWGAAPSSGDAPVKGARAEDRWV</sequence>
<keyword evidence="7" id="KW-0999">Mitochondrion inner membrane</keyword>
<feature type="region of interest" description="Disordered" evidence="11">
    <location>
        <begin position="92"/>
        <end position="127"/>
    </location>
</feature>
<evidence type="ECO:0000256" key="1">
    <source>
        <dbReference type="ARBA" id="ARBA00002490"/>
    </source>
</evidence>
<dbReference type="GO" id="GO:0005743">
    <property type="term" value="C:mitochondrial inner membrane"/>
    <property type="evidence" value="ECO:0007669"/>
    <property type="project" value="UniProtKB-SubCell"/>
</dbReference>
<reference evidence="12 13" key="1">
    <citation type="submission" date="2015-03" db="EMBL/GenBank/DDBJ databases">
        <title>Genomics and transcriptomics of the oil-accumulating basidiomycete yeast T. oleaginosus allow insights into substrate utilization and the diverse evolutionary trajectories of mating systems in fungi.</title>
        <authorList>
            <consortium name="DOE Joint Genome Institute"/>
            <person name="Kourist R."/>
            <person name="Kracht O."/>
            <person name="Bracharz F."/>
            <person name="Lipzen A."/>
            <person name="Nolan M."/>
            <person name="Ohm R."/>
            <person name="Grigoriev I."/>
            <person name="Sun S."/>
            <person name="Heitman J."/>
            <person name="Bruck T."/>
            <person name="Nowrousian M."/>
        </authorList>
    </citation>
    <scope>NUCLEOTIDE SEQUENCE [LARGE SCALE GENOMIC DNA]</scope>
    <source>
        <strain evidence="12 13">IBC0246</strain>
    </source>
</reference>
<gene>
    <name evidence="12" type="ORF">CC85DRAFT_252374</name>
</gene>
<evidence type="ECO:0000256" key="11">
    <source>
        <dbReference type="SAM" id="MobiDB-lite"/>
    </source>
</evidence>
<keyword evidence="10" id="KW-0472">Membrane</keyword>
<evidence type="ECO:0000256" key="10">
    <source>
        <dbReference type="ARBA" id="ARBA00023136"/>
    </source>
</evidence>
<evidence type="ECO:0000256" key="3">
    <source>
        <dbReference type="ARBA" id="ARBA00008370"/>
    </source>
</evidence>
<comment type="similarity">
    <text evidence="3">Belongs to the COX16 family.</text>
</comment>
<dbReference type="Pfam" id="PF14138">
    <property type="entry name" value="COX16"/>
    <property type="match status" value="1"/>
</dbReference>
<comment type="function">
    <text evidence="1">Required for the assembly of the mitochondrial respiratory chain complex IV (CIV), also known as cytochrome c oxidase. May participate in merging the COX1 and COX2 assembly lines.</text>
</comment>
<keyword evidence="9" id="KW-0496">Mitochondrion</keyword>
<proteinExistence type="inferred from homology"/>
<dbReference type="GeneID" id="28981171"/>
<evidence type="ECO:0000313" key="13">
    <source>
        <dbReference type="Proteomes" id="UP000053611"/>
    </source>
</evidence>
<dbReference type="PANTHER" id="PTHR17130">
    <property type="entry name" value="MITOCHONDRIAL OUTER MEMBRANE PROTEIN 25"/>
    <property type="match status" value="1"/>
</dbReference>
<accession>A0A0J1ATY1</accession>
<comment type="subcellular location">
    <subcellularLocation>
        <location evidence="2">Mitochondrion inner membrane</location>
        <topology evidence="2">Single-pass membrane protein</topology>
    </subcellularLocation>
</comment>
<name>A0A0J1ATY1_9TREE</name>
<dbReference type="OrthoDB" id="5516033at2759"/>
<evidence type="ECO:0000256" key="9">
    <source>
        <dbReference type="ARBA" id="ARBA00023128"/>
    </source>
</evidence>
<dbReference type="RefSeq" id="XP_018275265.1">
    <property type="nucleotide sequence ID" value="XM_018420568.1"/>
</dbReference>
<dbReference type="AlphaFoldDB" id="A0A0J1ATY1"/>
<keyword evidence="6" id="KW-0812">Transmembrane</keyword>
<keyword evidence="8" id="KW-1133">Transmembrane helix</keyword>
<evidence type="ECO:0000256" key="2">
    <source>
        <dbReference type="ARBA" id="ARBA00004434"/>
    </source>
</evidence>
<dbReference type="Proteomes" id="UP000053611">
    <property type="component" value="Unassembled WGS sequence"/>
</dbReference>
<evidence type="ECO:0000256" key="5">
    <source>
        <dbReference type="ARBA" id="ARBA00019222"/>
    </source>
</evidence>
<evidence type="ECO:0000256" key="4">
    <source>
        <dbReference type="ARBA" id="ARBA00015368"/>
    </source>
</evidence>
<dbReference type="EMBL" id="KQ087284">
    <property type="protein sequence ID" value="KLT38774.1"/>
    <property type="molecule type" value="Genomic_DNA"/>
</dbReference>